<evidence type="ECO:0000313" key="23">
    <source>
        <dbReference type="Proteomes" id="UP000824782"/>
    </source>
</evidence>
<dbReference type="InterPro" id="IPR049944">
    <property type="entry name" value="LGIC_TM_5-HT3"/>
</dbReference>
<keyword evidence="11" id="KW-1071">Ligand-gated ion channel</keyword>
<evidence type="ECO:0000256" key="3">
    <source>
        <dbReference type="ARBA" id="ARBA00022692"/>
    </source>
</evidence>
<evidence type="ECO:0000256" key="6">
    <source>
        <dbReference type="ARBA" id="ARBA00023018"/>
    </source>
</evidence>
<dbReference type="Gene3D" id="2.70.170.10">
    <property type="entry name" value="Neurotransmitter-gated ion-channel ligand-binding domain"/>
    <property type="match status" value="1"/>
</dbReference>
<proteinExistence type="predicted"/>
<feature type="domain" description="Neurotransmitter-gated ion-channel transmembrane" evidence="21">
    <location>
        <begin position="192"/>
        <end position="401"/>
    </location>
</feature>
<evidence type="ECO:0000256" key="5">
    <source>
        <dbReference type="ARBA" id="ARBA00022989"/>
    </source>
</evidence>
<dbReference type="SUPFAM" id="SSF63712">
    <property type="entry name" value="Nicotinic receptor ligand binding domain-like"/>
    <property type="match status" value="1"/>
</dbReference>
<feature type="signal peptide" evidence="19">
    <location>
        <begin position="1"/>
        <end position="16"/>
    </location>
</feature>
<keyword evidence="10" id="KW-0628">Postsynaptic cell membrane</keyword>
<evidence type="ECO:0000256" key="18">
    <source>
        <dbReference type="SAM" id="Phobius"/>
    </source>
</evidence>
<feature type="transmembrane region" description="Helical" evidence="18">
    <location>
        <begin position="387"/>
        <end position="407"/>
    </location>
</feature>
<evidence type="ECO:0008006" key="24">
    <source>
        <dbReference type="Google" id="ProtNLM"/>
    </source>
</evidence>
<dbReference type="Proteomes" id="UP000824782">
    <property type="component" value="Unassembled WGS sequence"/>
</dbReference>
<evidence type="ECO:0000256" key="14">
    <source>
        <dbReference type="ARBA" id="ARBA00034430"/>
    </source>
</evidence>
<comment type="caution">
    <text evidence="22">The sequence shown here is derived from an EMBL/GenBank/DDBJ whole genome shotgun (WGS) entry which is preliminary data.</text>
</comment>
<evidence type="ECO:0000256" key="4">
    <source>
        <dbReference type="ARBA" id="ARBA00022729"/>
    </source>
</evidence>
<evidence type="ECO:0000256" key="2">
    <source>
        <dbReference type="ARBA" id="ARBA00022475"/>
    </source>
</evidence>
<dbReference type="InterPro" id="IPR006201">
    <property type="entry name" value="Neur_channel"/>
</dbReference>
<sequence length="409" mass="47529">MMSILILLVLFPSRSALVELSDYLMEGYHKGVRPVKNWRKTTTVYIEIAIYAILGVDEKNQYVKSYIWYNQSWVDDFLMWDPVQFDNITYIYLPTNSIWLPDIMIEEIVGARDSTFVPYIFVNHRAQDINISFWRKPNDMKLFRNPDDDDGEWYLTNVVPSYQITTDHNINYGQITFYVGLRRRPLFYIVNLILPSILLMIMDIIGFYIPPESGERISFKITLLLGYSVFLIIVSDTLPATGAPLIGIYFALCMLLLLISLTESILIVRSFHQQNLTPEVPKWIKTLVLEKMTFFISIKGRGQSDASNSGTCFHNENVSSETTSNYSNEKESECYVPAHLKMVNTKYLDVLNHIVKEMTCIRLQLKTNKDQNVHTEWLQVAYVLDTFLFRVYLALLVVYSVSVVCLWSR</sequence>
<comment type="catalytic activity">
    <reaction evidence="15">
        <text>Na(+)(in) = Na(+)(out)</text>
        <dbReference type="Rhea" id="RHEA:34963"/>
        <dbReference type="ChEBI" id="CHEBI:29101"/>
    </reaction>
</comment>
<protein>
    <recommendedName>
        <fullName evidence="24">5-hydroxytryptamine receptor 3A-like</fullName>
    </recommendedName>
</protein>
<keyword evidence="9" id="KW-0675">Receptor</keyword>
<reference evidence="22" key="1">
    <citation type="thesis" date="2020" institute="ProQuest LLC" country="789 East Eisenhower Parkway, Ann Arbor, MI, USA">
        <title>Comparative Genomics and Chromosome Evolution.</title>
        <authorList>
            <person name="Mudd A.B."/>
        </authorList>
    </citation>
    <scope>NUCLEOTIDE SEQUENCE</scope>
    <source>
        <strain evidence="22">237g6f4</strain>
        <tissue evidence="22">Blood</tissue>
    </source>
</reference>
<dbReference type="SUPFAM" id="SSF90112">
    <property type="entry name" value="Neurotransmitter-gated ion-channel transmembrane pore"/>
    <property type="match status" value="1"/>
</dbReference>
<accession>A0AAV7B9K9</accession>
<evidence type="ECO:0000256" key="7">
    <source>
        <dbReference type="ARBA" id="ARBA00023065"/>
    </source>
</evidence>
<feature type="chain" id="PRO_5043843361" description="5-hydroxytryptamine receptor 3A-like" evidence="19">
    <location>
        <begin position="17"/>
        <end position="409"/>
    </location>
</feature>
<dbReference type="CDD" id="cd19063">
    <property type="entry name" value="LGIC_TM_5-HT3"/>
    <property type="match status" value="1"/>
</dbReference>
<dbReference type="PRINTS" id="PR00252">
    <property type="entry name" value="NRIONCHANNEL"/>
</dbReference>
<comment type="subcellular location">
    <subcellularLocation>
        <location evidence="13">Postsynaptic cell membrane</location>
        <topology evidence="13">Multi-pass membrane protein</topology>
    </subcellularLocation>
</comment>
<feature type="transmembrane region" description="Helical" evidence="18">
    <location>
        <begin position="186"/>
        <end position="209"/>
    </location>
</feature>
<dbReference type="InterPro" id="IPR036719">
    <property type="entry name" value="Neuro-gated_channel_TM_sf"/>
</dbReference>
<evidence type="ECO:0000259" key="20">
    <source>
        <dbReference type="Pfam" id="PF02931"/>
    </source>
</evidence>
<evidence type="ECO:0000256" key="9">
    <source>
        <dbReference type="ARBA" id="ARBA00023170"/>
    </source>
</evidence>
<feature type="transmembrane region" description="Helical" evidence="18">
    <location>
        <begin position="246"/>
        <end position="268"/>
    </location>
</feature>
<dbReference type="GO" id="GO:0004888">
    <property type="term" value="F:transmembrane signaling receptor activity"/>
    <property type="evidence" value="ECO:0007669"/>
    <property type="project" value="InterPro"/>
</dbReference>
<keyword evidence="7" id="KW-0406">Ion transport</keyword>
<evidence type="ECO:0000256" key="15">
    <source>
        <dbReference type="ARBA" id="ARBA00036239"/>
    </source>
</evidence>
<evidence type="ECO:0000256" key="8">
    <source>
        <dbReference type="ARBA" id="ARBA00023136"/>
    </source>
</evidence>
<keyword evidence="3 18" id="KW-0812">Transmembrane</keyword>
<evidence type="ECO:0000256" key="13">
    <source>
        <dbReference type="ARBA" id="ARBA00034104"/>
    </source>
</evidence>
<keyword evidence="6" id="KW-0770">Synapse</keyword>
<dbReference type="FunFam" id="1.20.58.390:FF:000020">
    <property type="entry name" value="5-hydroxytryptamine (serotonin) receptor 3A"/>
    <property type="match status" value="1"/>
</dbReference>
<organism evidence="22 23">
    <name type="scientific">Engystomops pustulosus</name>
    <name type="common">Tungara frog</name>
    <name type="synonym">Physalaemus pustulosus</name>
    <dbReference type="NCBI Taxonomy" id="76066"/>
    <lineage>
        <taxon>Eukaryota</taxon>
        <taxon>Metazoa</taxon>
        <taxon>Chordata</taxon>
        <taxon>Craniata</taxon>
        <taxon>Vertebrata</taxon>
        <taxon>Euteleostomi</taxon>
        <taxon>Amphibia</taxon>
        <taxon>Batrachia</taxon>
        <taxon>Anura</taxon>
        <taxon>Neobatrachia</taxon>
        <taxon>Hyloidea</taxon>
        <taxon>Leptodactylidae</taxon>
        <taxon>Leiuperinae</taxon>
        <taxon>Engystomops</taxon>
    </lineage>
</organism>
<dbReference type="InterPro" id="IPR038050">
    <property type="entry name" value="Neuro_actylchol_rec"/>
</dbReference>
<dbReference type="GO" id="GO:0005230">
    <property type="term" value="F:extracellular ligand-gated monoatomic ion channel activity"/>
    <property type="evidence" value="ECO:0007669"/>
    <property type="project" value="InterPro"/>
</dbReference>
<evidence type="ECO:0000256" key="16">
    <source>
        <dbReference type="ARBA" id="ARBA00036634"/>
    </source>
</evidence>
<comment type="catalytic activity">
    <reaction evidence="16">
        <text>Ca(2+)(in) = Ca(2+)(out)</text>
        <dbReference type="Rhea" id="RHEA:29671"/>
        <dbReference type="ChEBI" id="CHEBI:29108"/>
    </reaction>
</comment>
<dbReference type="InterPro" id="IPR036734">
    <property type="entry name" value="Neur_chan_lig-bd_sf"/>
</dbReference>
<dbReference type="Gene3D" id="1.20.58.390">
    <property type="entry name" value="Neurotransmitter-gated ion-channel transmembrane domain"/>
    <property type="match status" value="1"/>
</dbReference>
<dbReference type="PANTHER" id="PTHR18945">
    <property type="entry name" value="NEUROTRANSMITTER GATED ION CHANNEL"/>
    <property type="match status" value="1"/>
</dbReference>
<evidence type="ECO:0000256" key="1">
    <source>
        <dbReference type="ARBA" id="ARBA00022448"/>
    </source>
</evidence>
<evidence type="ECO:0000256" key="11">
    <source>
        <dbReference type="ARBA" id="ARBA00023286"/>
    </source>
</evidence>
<comment type="catalytic activity">
    <reaction evidence="14">
        <text>K(+)(in) = K(+)(out)</text>
        <dbReference type="Rhea" id="RHEA:29463"/>
        <dbReference type="ChEBI" id="CHEBI:29103"/>
    </reaction>
</comment>
<keyword evidence="23" id="KW-1185">Reference proteome</keyword>
<feature type="domain" description="Neurotransmitter-gated ion-channel ligand-binding" evidence="20">
    <location>
        <begin position="19"/>
        <end position="107"/>
    </location>
</feature>
<evidence type="ECO:0000256" key="17">
    <source>
        <dbReference type="ARBA" id="ARBA00037540"/>
    </source>
</evidence>
<keyword evidence="12" id="KW-0407">Ion channel</keyword>
<feature type="transmembrane region" description="Helical" evidence="18">
    <location>
        <begin position="221"/>
        <end position="240"/>
    </location>
</feature>
<gene>
    <name evidence="22" type="ORF">GDO81_014304</name>
</gene>
<keyword evidence="5 18" id="KW-1133">Transmembrane helix</keyword>
<comment type="function">
    <text evidence="17">Forms serotonin (5-hydroxytryptamine/5-HT3)-activated cation-selective channel complexes, which when activated cause fast, depolarizing responses in neurons.</text>
</comment>
<evidence type="ECO:0000256" key="12">
    <source>
        <dbReference type="ARBA" id="ARBA00023303"/>
    </source>
</evidence>
<dbReference type="InterPro" id="IPR006202">
    <property type="entry name" value="Neur_chan_lig-bd"/>
</dbReference>
<dbReference type="GO" id="GO:0045211">
    <property type="term" value="C:postsynaptic membrane"/>
    <property type="evidence" value="ECO:0007669"/>
    <property type="project" value="UniProtKB-SubCell"/>
</dbReference>
<dbReference type="Pfam" id="PF02931">
    <property type="entry name" value="Neur_chan_LBD"/>
    <property type="match status" value="1"/>
</dbReference>
<dbReference type="Pfam" id="PF02932">
    <property type="entry name" value="Neur_chan_memb"/>
    <property type="match status" value="1"/>
</dbReference>
<keyword evidence="4 19" id="KW-0732">Signal</keyword>
<dbReference type="AlphaFoldDB" id="A0AAV7B9K9"/>
<evidence type="ECO:0000256" key="10">
    <source>
        <dbReference type="ARBA" id="ARBA00023257"/>
    </source>
</evidence>
<keyword evidence="8 18" id="KW-0472">Membrane</keyword>
<evidence type="ECO:0000313" key="22">
    <source>
        <dbReference type="EMBL" id="KAG8569224.1"/>
    </source>
</evidence>
<evidence type="ECO:0000256" key="19">
    <source>
        <dbReference type="SAM" id="SignalP"/>
    </source>
</evidence>
<keyword evidence="1" id="KW-0813">Transport</keyword>
<dbReference type="InterPro" id="IPR006029">
    <property type="entry name" value="Neurotrans-gated_channel_TM"/>
</dbReference>
<keyword evidence="2" id="KW-1003">Cell membrane</keyword>
<dbReference type="EMBL" id="WNYA01000006">
    <property type="protein sequence ID" value="KAG8569224.1"/>
    <property type="molecule type" value="Genomic_DNA"/>
</dbReference>
<name>A0AAV7B9K9_ENGPU</name>
<evidence type="ECO:0000259" key="21">
    <source>
        <dbReference type="Pfam" id="PF02932"/>
    </source>
</evidence>